<dbReference type="RefSeq" id="WP_379597353.1">
    <property type="nucleotide sequence ID" value="NZ_JBHUDE010000046.1"/>
</dbReference>
<accession>A0ABW4HR62</accession>
<dbReference type="CDD" id="cd01994">
    <property type="entry name" value="AANH_PF0828-like"/>
    <property type="match status" value="1"/>
</dbReference>
<sequence>MRTGLSFSGGKDSTFALYRLKEQGISAVCLITTIWKENGETVAHGEKLERLKQQANQLGIPLELVVTDFESYTTDYKQKLMELKHIYKLEAIAYGDIYLEGHRKWGEELAKSVDLKSLYPLWTDQDKAIQLLYDFVASGFKSRVIKVDEEKLPKEWVGREVDMNFIRDIQTYDVCPLGESGEYHTHVYDGPIFYSKSHRSEG</sequence>
<name>A0ABW4HR62_9BACI</name>
<dbReference type="InterPro" id="IPR002761">
    <property type="entry name" value="Diphthami_syn_dom"/>
</dbReference>
<dbReference type="Gene3D" id="3.90.1490.10">
    <property type="entry name" value="putative n-type atp pyrophosphatase, domain 2"/>
    <property type="match status" value="1"/>
</dbReference>
<dbReference type="Pfam" id="PF01902">
    <property type="entry name" value="Diphthami_syn_2"/>
    <property type="match status" value="1"/>
</dbReference>
<dbReference type="EMBL" id="JBHUDE010000046">
    <property type="protein sequence ID" value="MFD1608021.1"/>
    <property type="molecule type" value="Genomic_DNA"/>
</dbReference>
<proteinExistence type="predicted"/>
<gene>
    <name evidence="2" type="ORF">ACFSBH_10170</name>
</gene>
<organism evidence="2 3">
    <name type="scientific">Oceanobacillus luteolus</name>
    <dbReference type="NCBI Taxonomy" id="1274358"/>
    <lineage>
        <taxon>Bacteria</taxon>
        <taxon>Bacillati</taxon>
        <taxon>Bacillota</taxon>
        <taxon>Bacilli</taxon>
        <taxon>Bacillales</taxon>
        <taxon>Bacillaceae</taxon>
        <taxon>Oceanobacillus</taxon>
    </lineage>
</organism>
<feature type="domain" description="Diphthamide synthase" evidence="1">
    <location>
        <begin position="1"/>
        <end position="194"/>
    </location>
</feature>
<dbReference type="GO" id="GO:0017178">
    <property type="term" value="F:diphthine-ammonia ligase activity"/>
    <property type="evidence" value="ECO:0007669"/>
    <property type="project" value="UniProtKB-EC"/>
</dbReference>
<dbReference type="Gene3D" id="3.40.50.620">
    <property type="entry name" value="HUPs"/>
    <property type="match status" value="1"/>
</dbReference>
<dbReference type="InterPro" id="IPR014729">
    <property type="entry name" value="Rossmann-like_a/b/a_fold"/>
</dbReference>
<dbReference type="EC" id="6.3.1.14" evidence="2"/>
<comment type="caution">
    <text evidence="2">The sequence shown here is derived from an EMBL/GenBank/DDBJ whole genome shotgun (WGS) entry which is preliminary data.</text>
</comment>
<dbReference type="SUPFAM" id="SSF52402">
    <property type="entry name" value="Adenine nucleotide alpha hydrolases-like"/>
    <property type="match status" value="1"/>
</dbReference>
<keyword evidence="2" id="KW-0436">Ligase</keyword>
<reference evidence="3" key="1">
    <citation type="journal article" date="2019" name="Int. J. Syst. Evol. Microbiol.">
        <title>The Global Catalogue of Microorganisms (GCM) 10K type strain sequencing project: providing services to taxonomists for standard genome sequencing and annotation.</title>
        <authorList>
            <consortium name="The Broad Institute Genomics Platform"/>
            <consortium name="The Broad Institute Genome Sequencing Center for Infectious Disease"/>
            <person name="Wu L."/>
            <person name="Ma J."/>
        </authorList>
    </citation>
    <scope>NUCLEOTIDE SEQUENCE [LARGE SCALE GENOMIC DNA]</scope>
    <source>
        <strain evidence="3">CGMCC 1.12376</strain>
    </source>
</reference>
<evidence type="ECO:0000313" key="3">
    <source>
        <dbReference type="Proteomes" id="UP001597221"/>
    </source>
</evidence>
<evidence type="ECO:0000259" key="1">
    <source>
        <dbReference type="Pfam" id="PF01902"/>
    </source>
</evidence>
<evidence type="ECO:0000313" key="2">
    <source>
        <dbReference type="EMBL" id="MFD1608021.1"/>
    </source>
</evidence>
<dbReference type="NCBIfam" id="TIGR00290">
    <property type="entry name" value="MJ0570_dom"/>
    <property type="match status" value="1"/>
</dbReference>
<keyword evidence="3" id="KW-1185">Reference proteome</keyword>
<dbReference type="Proteomes" id="UP001597221">
    <property type="component" value="Unassembled WGS sequence"/>
</dbReference>
<protein>
    <submittedName>
        <fullName evidence="2">Diphthine--ammonia ligase</fullName>
        <ecNumber evidence="2">6.3.1.14</ecNumber>
    </submittedName>
</protein>